<dbReference type="Proteomes" id="UP000008634">
    <property type="component" value="Chromosome"/>
</dbReference>
<evidence type="ECO:0000256" key="2">
    <source>
        <dbReference type="SAM" id="Phobius"/>
    </source>
</evidence>
<evidence type="ECO:0000313" key="3">
    <source>
        <dbReference type="EMBL" id="ADV51415.1"/>
    </source>
</evidence>
<evidence type="ECO:0000313" key="4">
    <source>
        <dbReference type="Proteomes" id="UP000008634"/>
    </source>
</evidence>
<feature type="coiled-coil region" evidence="1">
    <location>
        <begin position="65"/>
        <end position="96"/>
    </location>
</feature>
<keyword evidence="2" id="KW-0812">Transmembrane</keyword>
<evidence type="ECO:0000256" key="1">
    <source>
        <dbReference type="SAM" id="Coils"/>
    </source>
</evidence>
<feature type="transmembrane region" description="Helical" evidence="2">
    <location>
        <begin position="12"/>
        <end position="33"/>
    </location>
</feature>
<accession>E6XFE2</accession>
<keyword evidence="2" id="KW-0472">Membrane</keyword>
<dbReference type="AlphaFoldDB" id="E6XFE2"/>
<keyword evidence="1" id="KW-0175">Coiled coil</keyword>
<proteinExistence type="predicted"/>
<gene>
    <name evidence="3" type="ordered locus">Celal_4173</name>
</gene>
<organism evidence="3 4">
    <name type="scientific">Cellulophaga algicola (strain DSM 14237 / IC166 / ACAM 630)</name>
    <dbReference type="NCBI Taxonomy" id="688270"/>
    <lineage>
        <taxon>Bacteria</taxon>
        <taxon>Pseudomonadati</taxon>
        <taxon>Bacteroidota</taxon>
        <taxon>Flavobacteriia</taxon>
        <taxon>Flavobacteriales</taxon>
        <taxon>Flavobacteriaceae</taxon>
        <taxon>Cellulophaga</taxon>
    </lineage>
</organism>
<feature type="transmembrane region" description="Helical" evidence="2">
    <location>
        <begin position="45"/>
        <end position="62"/>
    </location>
</feature>
<dbReference type="HOGENOM" id="CLU_1861614_0_0_10"/>
<sequence length="137" mass="15714">MLLSVWFFTTKSILKYGIFFNIIIAVFQMAQALDNTESKVDESELITALPIMIPILITFLLLHRIIKYKSKNDILNEEIEQEIQKALTAINAMEENENSIVAELISLRENQSKLSKAAYQQELLRIKGAIERKIATE</sequence>
<reference evidence="3 4" key="1">
    <citation type="journal article" date="2010" name="Stand. Genomic Sci.">
        <title>Complete genome sequence of Cellulophaga algicola type strain (IC166).</title>
        <authorList>
            <person name="Abt B."/>
            <person name="Lu M."/>
            <person name="Misra M."/>
            <person name="Han C."/>
            <person name="Nolan M."/>
            <person name="Lucas S."/>
            <person name="Hammon N."/>
            <person name="Deshpande S."/>
            <person name="Cheng J.F."/>
            <person name="Tapia R."/>
            <person name="Goodwin L."/>
            <person name="Pitluck S."/>
            <person name="Liolios K."/>
            <person name="Pagani I."/>
            <person name="Ivanova N."/>
            <person name="Mavromatis K."/>
            <person name="Ovchinikova G."/>
            <person name="Pati A."/>
            <person name="Chen A."/>
            <person name="Palaniappan K."/>
            <person name="Land M."/>
            <person name="Hauser L."/>
            <person name="Chang Y.J."/>
            <person name="Jeffries C.D."/>
            <person name="Detter J.C."/>
            <person name="Brambilla E."/>
            <person name="Rohde M."/>
            <person name="Tindall B.J."/>
            <person name="Goker M."/>
            <person name="Woyke T."/>
            <person name="Bristow J."/>
            <person name="Eisen J.A."/>
            <person name="Markowitz V."/>
            <person name="Hugenholtz P."/>
            <person name="Kyrpides N.C."/>
            <person name="Klenk H.P."/>
            <person name="Lapidus A."/>
        </authorList>
    </citation>
    <scope>NUCLEOTIDE SEQUENCE [LARGE SCALE GENOMIC DNA]</scope>
    <source>
        <strain evidence="4">DSM 14237 / IC166 / ACAM 630</strain>
    </source>
</reference>
<keyword evidence="4" id="KW-1185">Reference proteome</keyword>
<protein>
    <submittedName>
        <fullName evidence="3">Uncharacterized protein</fullName>
    </submittedName>
</protein>
<keyword evidence="2" id="KW-1133">Transmembrane helix</keyword>
<dbReference type="EMBL" id="CP002453">
    <property type="protein sequence ID" value="ADV51415.1"/>
    <property type="molecule type" value="Genomic_DNA"/>
</dbReference>
<dbReference type="OrthoDB" id="1464235at2"/>
<dbReference type="KEGG" id="cao:Celal_4173"/>
<name>E6XFE2_CELAD</name>
<dbReference type="STRING" id="688270.Celal_4173"/>